<evidence type="ECO:0000313" key="5">
    <source>
        <dbReference type="Proteomes" id="UP000829756"/>
    </source>
</evidence>
<name>A0AAE9GZ34_9NEIS</name>
<keyword evidence="1" id="KW-0732">Signal</keyword>
<dbReference type="PROSITE" id="PS51257">
    <property type="entry name" value="PROKAR_LIPOPROTEIN"/>
    <property type="match status" value="1"/>
</dbReference>
<dbReference type="Proteomes" id="UP000294721">
    <property type="component" value="Unassembled WGS sequence"/>
</dbReference>
<keyword evidence="4" id="KW-1185">Reference proteome</keyword>
<organism evidence="3 5">
    <name type="scientific">Uruburuella suis</name>
    <dbReference type="NCBI Taxonomy" id="252130"/>
    <lineage>
        <taxon>Bacteria</taxon>
        <taxon>Pseudomonadati</taxon>
        <taxon>Pseudomonadota</taxon>
        <taxon>Betaproteobacteria</taxon>
        <taxon>Neisseriales</taxon>
        <taxon>Neisseriaceae</taxon>
        <taxon>Uruburuella</taxon>
    </lineage>
</organism>
<reference evidence="2 4" key="1">
    <citation type="submission" date="2019-03" db="EMBL/GenBank/DDBJ databases">
        <title>Genomic Encyclopedia of Type Strains, Phase IV (KMG-IV): sequencing the most valuable type-strain genomes for metagenomic binning, comparative biology and taxonomic classification.</title>
        <authorList>
            <person name="Goeker M."/>
        </authorList>
    </citation>
    <scope>NUCLEOTIDE SEQUENCE [LARGE SCALE GENOMIC DNA]</scope>
    <source>
        <strain evidence="2 4">DSM 17474</strain>
    </source>
</reference>
<dbReference type="Proteomes" id="UP000829756">
    <property type="component" value="Chromosome"/>
</dbReference>
<sequence>MKKYAHHCRLVLISLFLLLSATGCNAPENSQPNYFLSGTDWRQGGYALVIVDKEGKASLVAQQDILQAHEQVLRAEPHVWLNMLPGEGGDQRKLYLFQHRRLIKSMQARIYRDFDAGSLPEHAQPLVSKSTYGEPKAPYLARLTRLQAQENVWVYQQSEVQPFQYFFHIDLPSVAVFHGSNEDNAIDHQPYEYVLGQQLYTQIKADLEQQFDAAGFDMSNVNRNLWSSTATAPNLYRLDNHSDGLLRDGNRMPLTADGWTLYHYRITVFGTPESYRQLQHYDFRRHLAAYRNNNTQLQFTLAQQASRAAPPATPDQIIIDDYLETARIGQLNEQQYGLSYFELP</sequence>
<dbReference type="RefSeq" id="WP_132952354.1">
    <property type="nucleotide sequence ID" value="NZ_CP091507.1"/>
</dbReference>
<feature type="chain" id="PRO_5041943882" description="Lipoprotein" evidence="1">
    <location>
        <begin position="27"/>
        <end position="344"/>
    </location>
</feature>
<dbReference type="AlphaFoldDB" id="A0AAE9GZ34"/>
<dbReference type="EMBL" id="SLXE01000002">
    <property type="protein sequence ID" value="TCP10151.1"/>
    <property type="molecule type" value="Genomic_DNA"/>
</dbReference>
<accession>A0AAE9GZ34</accession>
<proteinExistence type="predicted"/>
<protein>
    <recommendedName>
        <fullName evidence="6">Lipoprotein</fullName>
    </recommendedName>
</protein>
<dbReference type="EMBL" id="CP091507">
    <property type="protein sequence ID" value="UOO80468.1"/>
    <property type="molecule type" value="Genomic_DNA"/>
</dbReference>
<evidence type="ECO:0000313" key="4">
    <source>
        <dbReference type="Proteomes" id="UP000294721"/>
    </source>
</evidence>
<reference evidence="3" key="3">
    <citation type="journal article" date="2022" name="Res Sq">
        <title>Evolution of multicellular longitudinally dividing oral cavity symbionts (Neisseriaceae).</title>
        <authorList>
            <person name="Nyongesa S."/>
            <person name="Weber P."/>
            <person name="Bernet E."/>
            <person name="Pullido F."/>
            <person name="Nieckarz M."/>
            <person name="Delaby M."/>
            <person name="Nieves C."/>
            <person name="Viehboeck T."/>
            <person name="Krause N."/>
            <person name="Rivera-Millot A."/>
            <person name="Nakamura A."/>
            <person name="Vischer N."/>
            <person name="VanNieuwenhze M."/>
            <person name="Brun Y."/>
            <person name="Cava F."/>
            <person name="Bulgheresi S."/>
            <person name="Veyrier F."/>
        </authorList>
    </citation>
    <scope>NUCLEOTIDE SEQUENCE</scope>
    <source>
        <strain evidence="3">1258/02</strain>
    </source>
</reference>
<feature type="signal peptide" evidence="1">
    <location>
        <begin position="1"/>
        <end position="26"/>
    </location>
</feature>
<gene>
    <name evidence="2" type="ORF">EV680_10248</name>
    <name evidence="3" type="ORF">LVJ78_05595</name>
</gene>
<evidence type="ECO:0000313" key="3">
    <source>
        <dbReference type="EMBL" id="UOO80468.1"/>
    </source>
</evidence>
<evidence type="ECO:0008006" key="6">
    <source>
        <dbReference type="Google" id="ProtNLM"/>
    </source>
</evidence>
<evidence type="ECO:0000256" key="1">
    <source>
        <dbReference type="SAM" id="SignalP"/>
    </source>
</evidence>
<evidence type="ECO:0000313" key="2">
    <source>
        <dbReference type="EMBL" id="TCP10151.1"/>
    </source>
</evidence>
<dbReference type="KEGG" id="usu:LVJ78_05595"/>
<reference evidence="3" key="2">
    <citation type="submission" date="2021-12" db="EMBL/GenBank/DDBJ databases">
        <authorList>
            <person name="Veyrier F.J."/>
        </authorList>
    </citation>
    <scope>NUCLEOTIDE SEQUENCE</scope>
    <source>
        <strain evidence="3">1258/02</strain>
    </source>
</reference>